<dbReference type="InterPro" id="IPR036047">
    <property type="entry name" value="F-box-like_dom_sf"/>
</dbReference>
<dbReference type="CDD" id="cd09917">
    <property type="entry name" value="F-box_SF"/>
    <property type="match status" value="1"/>
</dbReference>
<dbReference type="HOGENOM" id="CLU_300557_0_0_1"/>
<dbReference type="InterPro" id="IPR017972">
    <property type="entry name" value="Cyt_P450_CS"/>
</dbReference>
<keyword evidence="8" id="KW-1133">Transmembrane helix</keyword>
<dbReference type="PROSITE" id="PS50181">
    <property type="entry name" value="FBOX"/>
    <property type="match status" value="1"/>
</dbReference>
<evidence type="ECO:0000256" key="5">
    <source>
        <dbReference type="ARBA" id="ARBA00023004"/>
    </source>
</evidence>
<keyword evidence="10" id="KW-0489">Methyltransferase</keyword>
<comment type="cofactor">
    <cofactor evidence="1 6">
        <name>heme</name>
        <dbReference type="ChEBI" id="CHEBI:30413"/>
    </cofactor>
</comment>
<dbReference type="InterPro" id="IPR050121">
    <property type="entry name" value="Cytochrome_P450_monoxygenase"/>
</dbReference>
<dbReference type="Pfam" id="PF00067">
    <property type="entry name" value="p450"/>
    <property type="match status" value="1"/>
</dbReference>
<dbReference type="GO" id="GO:0016705">
    <property type="term" value="F:oxidoreductase activity, acting on paired donors, with incorporation or reduction of molecular oxygen"/>
    <property type="evidence" value="ECO:0007669"/>
    <property type="project" value="InterPro"/>
</dbReference>
<evidence type="ECO:0000256" key="6">
    <source>
        <dbReference type="PIRSR" id="PIRSR602401-1"/>
    </source>
</evidence>
<gene>
    <name evidence="10" type="ORF">GQ26_0170900</name>
</gene>
<dbReference type="GO" id="GO:0020037">
    <property type="term" value="F:heme binding"/>
    <property type="evidence" value="ECO:0007669"/>
    <property type="project" value="InterPro"/>
</dbReference>
<dbReference type="InterPro" id="IPR036396">
    <property type="entry name" value="Cyt_P450_sf"/>
</dbReference>
<dbReference type="PANTHER" id="PTHR24305:SF232">
    <property type="entry name" value="P450, PUTATIVE (EUROFUNG)-RELATED"/>
    <property type="match status" value="1"/>
</dbReference>
<dbReference type="GO" id="GO:0004497">
    <property type="term" value="F:monooxygenase activity"/>
    <property type="evidence" value="ECO:0007669"/>
    <property type="project" value="InterPro"/>
</dbReference>
<dbReference type="SUPFAM" id="SSF48264">
    <property type="entry name" value="Cytochrome P450"/>
    <property type="match status" value="1"/>
</dbReference>
<comment type="caution">
    <text evidence="10">The sequence shown here is derived from an EMBL/GenBank/DDBJ whole genome shotgun (WGS) entry which is preliminary data.</text>
</comment>
<dbReference type="AlphaFoldDB" id="A0A093V3R4"/>
<evidence type="ECO:0000259" key="9">
    <source>
        <dbReference type="PROSITE" id="PS50181"/>
    </source>
</evidence>
<proteinExistence type="inferred from homology"/>
<dbReference type="EMBL" id="JPOX01000017">
    <property type="protein sequence ID" value="KFX46820.1"/>
    <property type="molecule type" value="Genomic_DNA"/>
</dbReference>
<keyword evidence="5 6" id="KW-0408">Iron</keyword>
<dbReference type="PRINTS" id="PR00463">
    <property type="entry name" value="EP450I"/>
</dbReference>
<comment type="similarity">
    <text evidence="2">Belongs to the cytochrome P450 family.</text>
</comment>
<feature type="binding site" description="axial binding residue" evidence="6">
    <location>
        <position position="451"/>
    </location>
    <ligand>
        <name>heme</name>
        <dbReference type="ChEBI" id="CHEBI:30413"/>
    </ligand>
    <ligandPart>
        <name>Fe</name>
        <dbReference type="ChEBI" id="CHEBI:18248"/>
    </ligandPart>
</feature>
<protein>
    <submittedName>
        <fullName evidence="10">Pisatin demethylase</fullName>
    </submittedName>
</protein>
<dbReference type="GO" id="GO:0005506">
    <property type="term" value="F:iron ion binding"/>
    <property type="evidence" value="ECO:0007669"/>
    <property type="project" value="InterPro"/>
</dbReference>
<evidence type="ECO:0000256" key="4">
    <source>
        <dbReference type="ARBA" id="ARBA00023002"/>
    </source>
</evidence>
<keyword evidence="4" id="KW-0560">Oxidoreductase</keyword>
<dbReference type="SUPFAM" id="SSF81383">
    <property type="entry name" value="F-box domain"/>
    <property type="match status" value="1"/>
</dbReference>
<feature type="region of interest" description="Disordered" evidence="7">
    <location>
        <begin position="973"/>
        <end position="996"/>
    </location>
</feature>
<reference evidence="10" key="2">
    <citation type="journal article" date="2014" name="PLoS Genet.">
        <title>Signature gene expression reveals novel clues to the molecular mechanisms of dimorphic transition in Penicillium marneffei.</title>
        <authorList>
            <person name="Yang E."/>
            <person name="Wang G."/>
            <person name="Cai J."/>
            <person name="Woo P.C."/>
            <person name="Lau S.K."/>
            <person name="Yuen K.-Y."/>
            <person name="Chow W.-N."/>
            <person name="Lin X."/>
        </authorList>
    </citation>
    <scope>NUCLEOTIDE SEQUENCE</scope>
    <source>
        <strain evidence="10">PM1</strain>
    </source>
</reference>
<dbReference type="PROSITE" id="PS00086">
    <property type="entry name" value="CYTOCHROME_P450"/>
    <property type="match status" value="1"/>
</dbReference>
<keyword evidence="8" id="KW-0472">Membrane</keyword>
<organism evidence="10">
    <name type="scientific">Talaromyces marneffei PM1</name>
    <dbReference type="NCBI Taxonomy" id="1077442"/>
    <lineage>
        <taxon>Eukaryota</taxon>
        <taxon>Fungi</taxon>
        <taxon>Dikarya</taxon>
        <taxon>Ascomycota</taxon>
        <taxon>Pezizomycotina</taxon>
        <taxon>Eurotiomycetes</taxon>
        <taxon>Eurotiomycetidae</taxon>
        <taxon>Eurotiales</taxon>
        <taxon>Trichocomaceae</taxon>
        <taxon>Talaromyces</taxon>
        <taxon>Talaromyces sect. Talaromyces</taxon>
    </lineage>
</organism>
<dbReference type="eggNOG" id="ENOG502SI5M">
    <property type="taxonomic scope" value="Eukaryota"/>
</dbReference>
<feature type="transmembrane region" description="Helical" evidence="8">
    <location>
        <begin position="21"/>
        <end position="39"/>
    </location>
</feature>
<dbReference type="InterPro" id="IPR001128">
    <property type="entry name" value="Cyt_P450"/>
</dbReference>
<evidence type="ECO:0000256" key="8">
    <source>
        <dbReference type="SAM" id="Phobius"/>
    </source>
</evidence>
<keyword evidence="10" id="KW-0808">Transferase</keyword>
<feature type="domain" description="F-box" evidence="9">
    <location>
        <begin position="494"/>
        <end position="545"/>
    </location>
</feature>
<name>A0A093V3R4_TALMA</name>
<keyword evidence="3 6" id="KW-0479">Metal-binding</keyword>
<feature type="compositionally biased region" description="Acidic residues" evidence="7">
    <location>
        <begin position="978"/>
        <end position="996"/>
    </location>
</feature>
<accession>A0A093V3R4</accession>
<dbReference type="PRINTS" id="PR00385">
    <property type="entry name" value="P450"/>
</dbReference>
<evidence type="ECO:0000256" key="7">
    <source>
        <dbReference type="SAM" id="MobiDB-lite"/>
    </source>
</evidence>
<evidence type="ECO:0000256" key="2">
    <source>
        <dbReference type="ARBA" id="ARBA00010617"/>
    </source>
</evidence>
<dbReference type="PANTHER" id="PTHR24305">
    <property type="entry name" value="CYTOCHROME P450"/>
    <property type="match status" value="1"/>
</dbReference>
<dbReference type="CDD" id="cd11060">
    <property type="entry name" value="CYP57A1-like"/>
    <property type="match status" value="1"/>
</dbReference>
<keyword evidence="8" id="KW-0812">Transmembrane</keyword>
<evidence type="ECO:0000313" key="10">
    <source>
        <dbReference type="EMBL" id="KFX46820.1"/>
    </source>
</evidence>
<sequence length="996" mass="113189">MAATSFIDGVLNLLRQDTLPYTLIGGLAVIVLVSWVSYLNDPLRSIPGPFWARWGPAWLVYWARDGSMHRKMIDMHEKYGKLVRTAPNEVSFSNPEYLKVVYGAGSDFYKSDWYSVWQGRRKWDLFGERSEAIHRAQRRLVSQIYSLSNMKKLEPYVDTATTMFLNKLKDMAGKEMNMTKWAQLYAFDVIGEVTFSKTFGFLEAGEDIHGAFTLIDNSLRSAAWVGYVPWVYWANVRLAPIIGNRLGVLGRQNGLLILAAKAIKERKERGSDHQDVLDQFFQVQKEKPEFDDICITSMVASNIFAGSDSTSITLSAFIYHIIKNPQYRARLVAEIDEAAKVNNVKHGEIFPMDVANNMPYLQACLHEAIRCHPAVGMNLGRVAPPQGVEIDGVYIPGGTVVGANAWVVHQHKETFGEDADKFRPDRWLEEPERVSQMKRAFFSFGAGSRFCIGKNIAWLELSKMAPSLFHDFEIELVNPDASLQEIAMSVTVAMAKLDQLPTEVLLVIIGLVQSNRDFLAFSRTSRSFHNITKNELPLRRKYRRIRIKENTDFDKAFNILISILRRPQLGDFVRHIEFDQAPRTYINYEINSIGLKELKDEDSERLRIAVQNAGFTGEYAENVINMALQPSFLLSEHSGTVHNQLRPAWVAQALTALLVSVSPYLETMTASQIMPNFTVYNYGGTTEDIIRFPLEKVLIETNAHPEGKPYLQNLRSVDILPHQGDFWEDERTYHEVDIFGMISLINQLPSMEQIGIDGAIEDENGLQDLVPSASNISRIRINHSNFETWFLSPLINSYGCGSPDGSYASFNPRTFLKAMLSHKATLEILHIDADSVCDFIDMGEYNDHWQVDRDEKEQAPSHIEPQGLWERTGSLRDFSALTQLNIGIGILLFLTLGTQGMETENPDCSPSFDEVVLADSLPDTLESLVIIGYEKGVRQDFDKIVEQFMADKDTKLPNLKHVSGVEEMIERAPKVDYPDEESEPWWEEEEWSEYEY</sequence>
<dbReference type="InterPro" id="IPR002401">
    <property type="entry name" value="Cyt_P450_E_grp-I"/>
</dbReference>
<keyword evidence="6" id="KW-0349">Heme</keyword>
<dbReference type="InterPro" id="IPR001810">
    <property type="entry name" value="F-box_dom"/>
</dbReference>
<evidence type="ECO:0000256" key="1">
    <source>
        <dbReference type="ARBA" id="ARBA00001971"/>
    </source>
</evidence>
<dbReference type="GO" id="GO:0032259">
    <property type="term" value="P:methylation"/>
    <property type="evidence" value="ECO:0007669"/>
    <property type="project" value="UniProtKB-KW"/>
</dbReference>
<reference key="1">
    <citation type="journal article" date="2014" name="PLoS Genet.">
        <title>Signature Gene Expression Reveals Novel Clues to the Molecular Mechanisms of Dimorphic Transition in Penicillium marneffei.</title>
        <authorList>
            <person name="Yang E."/>
            <person name="Wang G."/>
            <person name="Cai J."/>
            <person name="Woo P.C."/>
            <person name="Lau S.K."/>
            <person name="Yuen K.-Y."/>
            <person name="Chow W.-N."/>
            <person name="Lin X."/>
        </authorList>
    </citation>
    <scope>NUCLEOTIDE SEQUENCE [LARGE SCALE GENOMIC DNA]</scope>
    <source>
        <strain>PM1</strain>
    </source>
</reference>
<evidence type="ECO:0000256" key="3">
    <source>
        <dbReference type="ARBA" id="ARBA00022723"/>
    </source>
</evidence>
<dbReference type="GO" id="GO:0008168">
    <property type="term" value="F:methyltransferase activity"/>
    <property type="evidence" value="ECO:0007669"/>
    <property type="project" value="UniProtKB-KW"/>
</dbReference>
<dbReference type="Gene3D" id="1.10.630.10">
    <property type="entry name" value="Cytochrome P450"/>
    <property type="match status" value="1"/>
</dbReference>